<organism evidence="1">
    <name type="scientific">seawater metagenome</name>
    <dbReference type="NCBI Taxonomy" id="1561972"/>
    <lineage>
        <taxon>unclassified sequences</taxon>
        <taxon>metagenomes</taxon>
        <taxon>ecological metagenomes</taxon>
    </lineage>
</organism>
<proteinExistence type="predicted"/>
<dbReference type="AlphaFoldDB" id="A0A5E8CLS9"/>
<sequence>MKTFTETKIRISKNTQNILNDSINYIRSVDHYNQNSNTSLKYKIFKIETLNNDDFIKDHSTQSNDQKTFICVIKNKQLDADTCLKLKELCNLLESQKSANWCNNYRYSIAVYNNDSYRNYIDLNNSNVDKKKSVTLDPEVKFTGIASNLYHIFDKGVSKTEAEEILKKTNKSYKFYQHGQGVKLILPIYEISKMIDNYNKLNIIEDDSDKSTGSSA</sequence>
<evidence type="ECO:0000313" key="1">
    <source>
        <dbReference type="EMBL" id="VVU94942.1"/>
    </source>
</evidence>
<reference evidence="1" key="1">
    <citation type="submission" date="2019-09" db="EMBL/GenBank/DDBJ databases">
        <authorList>
            <person name="Needham M D."/>
        </authorList>
    </citation>
    <scope>NUCLEOTIDE SEQUENCE</scope>
</reference>
<dbReference type="EMBL" id="CABVLZ010000002">
    <property type="protein sequence ID" value="VVU94942.1"/>
    <property type="molecule type" value="Genomic_DNA"/>
</dbReference>
<name>A0A5E8CLS9_9ZZZZ</name>
<accession>A0A5E8CLS9</accession>
<protein>
    <submittedName>
        <fullName evidence="1">Uncharacterized protein</fullName>
    </submittedName>
</protein>
<gene>
    <name evidence="1" type="ORF">CPAV1605_667</name>
</gene>